<dbReference type="AlphaFoldDB" id="A0A6V7H0E1"/>
<dbReference type="Proteomes" id="UP000752696">
    <property type="component" value="Unassembled WGS sequence"/>
</dbReference>
<keyword evidence="2" id="KW-1185">Reference proteome</keyword>
<comment type="caution">
    <text evidence="1">The sequence shown here is derived from an EMBL/GenBank/DDBJ whole genome shotgun (WGS) entry which is preliminary data.</text>
</comment>
<dbReference type="OrthoDB" id="8123139at2759"/>
<feature type="non-terminal residue" evidence="1">
    <location>
        <position position="81"/>
    </location>
</feature>
<organism evidence="1 2">
    <name type="scientific">Heterotrigona itama</name>
    <dbReference type="NCBI Taxonomy" id="395501"/>
    <lineage>
        <taxon>Eukaryota</taxon>
        <taxon>Metazoa</taxon>
        <taxon>Ecdysozoa</taxon>
        <taxon>Arthropoda</taxon>
        <taxon>Hexapoda</taxon>
        <taxon>Insecta</taxon>
        <taxon>Pterygota</taxon>
        <taxon>Neoptera</taxon>
        <taxon>Endopterygota</taxon>
        <taxon>Hymenoptera</taxon>
        <taxon>Apocrita</taxon>
        <taxon>Aculeata</taxon>
        <taxon>Apoidea</taxon>
        <taxon>Anthophila</taxon>
        <taxon>Apidae</taxon>
        <taxon>Heterotrigona</taxon>
    </lineage>
</organism>
<reference evidence="1" key="1">
    <citation type="submission" date="2020-07" db="EMBL/GenBank/DDBJ databases">
        <authorList>
            <person name="Nazaruddin N."/>
        </authorList>
    </citation>
    <scope>NUCLEOTIDE SEQUENCE</scope>
</reference>
<feature type="non-terminal residue" evidence="1">
    <location>
        <position position="1"/>
    </location>
</feature>
<accession>A0A6V7H0E1</accession>
<proteinExistence type="predicted"/>
<evidence type="ECO:0000313" key="2">
    <source>
        <dbReference type="Proteomes" id="UP000752696"/>
    </source>
</evidence>
<evidence type="ECO:0000313" key="1">
    <source>
        <dbReference type="EMBL" id="CAD1470641.1"/>
    </source>
</evidence>
<gene>
    <name evidence="1" type="ORF">MHI_LOCUS198787</name>
</gene>
<dbReference type="EMBL" id="CAJDYZ010003892">
    <property type="protein sequence ID" value="CAD1470641.1"/>
    <property type="molecule type" value="Genomic_DNA"/>
</dbReference>
<protein>
    <submittedName>
        <fullName evidence="1">Uncharacterized protein</fullName>
    </submittedName>
</protein>
<name>A0A6V7H0E1_9HYME</name>
<sequence>ENCAFSLLIDDHMLERVISCTELEASRVLGKKFGILKWGPNFFFNTVKCLPFTKILRFIRFDKKSDGGQRLQSDKFVSMSI</sequence>